<evidence type="ECO:0000256" key="1">
    <source>
        <dbReference type="SAM" id="MobiDB-lite"/>
    </source>
</evidence>
<dbReference type="Gene3D" id="1.10.10.10">
    <property type="entry name" value="Winged helix-like DNA-binding domain superfamily/Winged helix DNA-binding domain"/>
    <property type="match status" value="1"/>
</dbReference>
<sequence length="94" mass="9477">MTDAQAADELSVSTRTYQCYVAEVMAALGATSRFQAGLRAAELGLLPTATPPTAPLETPSTAPPAAPLETPPTAPPATPLETPPTAPPAAPPED</sequence>
<dbReference type="GO" id="GO:0006355">
    <property type="term" value="P:regulation of DNA-templated transcription"/>
    <property type="evidence" value="ECO:0007669"/>
    <property type="project" value="InterPro"/>
</dbReference>
<dbReference type="InterPro" id="IPR036388">
    <property type="entry name" value="WH-like_DNA-bd_sf"/>
</dbReference>
<accession>A0A937EFK9</accession>
<proteinExistence type="predicted"/>
<gene>
    <name evidence="3" type="ORF">JK359_04170</name>
</gene>
<protein>
    <recommendedName>
        <fullName evidence="2">HTH luxR-type domain-containing protein</fullName>
    </recommendedName>
</protein>
<organism evidence="3 4">
    <name type="scientific">Streptomyces actinomycinicus</name>
    <dbReference type="NCBI Taxonomy" id="1695166"/>
    <lineage>
        <taxon>Bacteria</taxon>
        <taxon>Bacillati</taxon>
        <taxon>Actinomycetota</taxon>
        <taxon>Actinomycetes</taxon>
        <taxon>Kitasatosporales</taxon>
        <taxon>Streptomycetaceae</taxon>
        <taxon>Streptomyces</taxon>
    </lineage>
</organism>
<comment type="caution">
    <text evidence="3">The sequence shown here is derived from an EMBL/GenBank/DDBJ whole genome shotgun (WGS) entry which is preliminary data.</text>
</comment>
<keyword evidence="4" id="KW-1185">Reference proteome</keyword>
<feature type="region of interest" description="Disordered" evidence="1">
    <location>
        <begin position="47"/>
        <end position="94"/>
    </location>
</feature>
<name>A0A937EFK9_9ACTN</name>
<dbReference type="EMBL" id="JAERRK010000002">
    <property type="protein sequence ID" value="MBL1081179.1"/>
    <property type="molecule type" value="Genomic_DNA"/>
</dbReference>
<dbReference type="GO" id="GO:0003677">
    <property type="term" value="F:DNA binding"/>
    <property type="evidence" value="ECO:0007669"/>
    <property type="project" value="InterPro"/>
</dbReference>
<dbReference type="SUPFAM" id="SSF46894">
    <property type="entry name" value="C-terminal effector domain of the bipartite response regulators"/>
    <property type="match status" value="1"/>
</dbReference>
<evidence type="ECO:0000313" key="4">
    <source>
        <dbReference type="Proteomes" id="UP000661858"/>
    </source>
</evidence>
<feature type="domain" description="HTH luxR-type" evidence="2">
    <location>
        <begin position="1"/>
        <end position="44"/>
    </location>
</feature>
<dbReference type="PROSITE" id="PS50043">
    <property type="entry name" value="HTH_LUXR_2"/>
    <property type="match status" value="1"/>
</dbReference>
<dbReference type="AlphaFoldDB" id="A0A937EFK9"/>
<dbReference type="InterPro" id="IPR000792">
    <property type="entry name" value="Tscrpt_reg_LuxR_C"/>
</dbReference>
<feature type="compositionally biased region" description="Pro residues" evidence="1">
    <location>
        <begin position="61"/>
        <end position="94"/>
    </location>
</feature>
<dbReference type="Proteomes" id="UP000661858">
    <property type="component" value="Unassembled WGS sequence"/>
</dbReference>
<dbReference type="InterPro" id="IPR016032">
    <property type="entry name" value="Sig_transdc_resp-reg_C-effctor"/>
</dbReference>
<evidence type="ECO:0000259" key="2">
    <source>
        <dbReference type="PROSITE" id="PS50043"/>
    </source>
</evidence>
<reference evidence="3" key="1">
    <citation type="submission" date="2021-01" db="EMBL/GenBank/DDBJ databases">
        <title>WGS of actinomycetes isolated from Thailand.</title>
        <authorList>
            <person name="Thawai C."/>
        </authorList>
    </citation>
    <scope>NUCLEOTIDE SEQUENCE</scope>
    <source>
        <strain evidence="3">RCU-197</strain>
    </source>
</reference>
<evidence type="ECO:0000313" key="3">
    <source>
        <dbReference type="EMBL" id="MBL1081179.1"/>
    </source>
</evidence>